<reference evidence="1" key="1">
    <citation type="submission" date="2014-11" db="EMBL/GenBank/DDBJ databases">
        <authorList>
            <person name="Amaro Gonzalez C."/>
        </authorList>
    </citation>
    <scope>NUCLEOTIDE SEQUENCE</scope>
</reference>
<evidence type="ECO:0000313" key="1">
    <source>
        <dbReference type="EMBL" id="JAH34898.1"/>
    </source>
</evidence>
<protein>
    <submittedName>
        <fullName evidence="1">Uncharacterized protein</fullName>
    </submittedName>
</protein>
<name>A0A0E9S305_ANGAN</name>
<sequence length="53" mass="6782">MPWRHHYPFQQTKYYFKYTFCQITCTFKLIERALVYNKQENEYPVFQDYFLRG</sequence>
<reference evidence="1" key="2">
    <citation type="journal article" date="2015" name="Fish Shellfish Immunol.">
        <title>Early steps in the European eel (Anguilla anguilla)-Vibrio vulnificus interaction in the gills: Role of the RtxA13 toxin.</title>
        <authorList>
            <person name="Callol A."/>
            <person name="Pajuelo D."/>
            <person name="Ebbesson L."/>
            <person name="Teles M."/>
            <person name="MacKenzie S."/>
            <person name="Amaro C."/>
        </authorList>
    </citation>
    <scope>NUCLEOTIDE SEQUENCE</scope>
</reference>
<dbReference type="EMBL" id="GBXM01073679">
    <property type="protein sequence ID" value="JAH34898.1"/>
    <property type="molecule type" value="Transcribed_RNA"/>
</dbReference>
<organism evidence="1">
    <name type="scientific">Anguilla anguilla</name>
    <name type="common">European freshwater eel</name>
    <name type="synonym">Muraena anguilla</name>
    <dbReference type="NCBI Taxonomy" id="7936"/>
    <lineage>
        <taxon>Eukaryota</taxon>
        <taxon>Metazoa</taxon>
        <taxon>Chordata</taxon>
        <taxon>Craniata</taxon>
        <taxon>Vertebrata</taxon>
        <taxon>Euteleostomi</taxon>
        <taxon>Actinopterygii</taxon>
        <taxon>Neopterygii</taxon>
        <taxon>Teleostei</taxon>
        <taxon>Anguilliformes</taxon>
        <taxon>Anguillidae</taxon>
        <taxon>Anguilla</taxon>
    </lineage>
</organism>
<proteinExistence type="predicted"/>
<accession>A0A0E9S305</accession>
<dbReference type="AlphaFoldDB" id="A0A0E9S305"/>